<dbReference type="SUPFAM" id="SSF55120">
    <property type="entry name" value="Pseudouridine synthase"/>
    <property type="match status" value="1"/>
</dbReference>
<reference evidence="3 4" key="1">
    <citation type="submission" date="2019-01" db="EMBL/GenBank/DDBJ databases">
        <authorList>
            <person name="Ferrante I. M."/>
        </authorList>
    </citation>
    <scope>NUCLEOTIDE SEQUENCE [LARGE SCALE GENOMIC DNA]</scope>
    <source>
        <strain evidence="3 4">B856</strain>
    </source>
</reference>
<dbReference type="Gene3D" id="3.40.50.150">
    <property type="entry name" value="Vaccinia Virus protein VP39"/>
    <property type="match status" value="1"/>
</dbReference>
<dbReference type="SUPFAM" id="SSF53335">
    <property type="entry name" value="S-adenosyl-L-methionine-dependent methyltransferases"/>
    <property type="match status" value="1"/>
</dbReference>
<accession>A0A448Z0K9</accession>
<dbReference type="GO" id="GO:0001522">
    <property type="term" value="P:pseudouridine synthesis"/>
    <property type="evidence" value="ECO:0007669"/>
    <property type="project" value="InterPro"/>
</dbReference>
<dbReference type="Pfam" id="PF01416">
    <property type="entry name" value="PseudoU_synth_1"/>
    <property type="match status" value="1"/>
</dbReference>
<evidence type="ECO:0000259" key="2">
    <source>
        <dbReference type="Pfam" id="PF05050"/>
    </source>
</evidence>
<feature type="domain" description="Methyltransferase FkbM" evidence="2">
    <location>
        <begin position="799"/>
        <end position="992"/>
    </location>
</feature>
<dbReference type="Proteomes" id="UP000291116">
    <property type="component" value="Unassembled WGS sequence"/>
</dbReference>
<dbReference type="InterPro" id="IPR020097">
    <property type="entry name" value="PsdUridine_synth_TruA_a/b_dom"/>
</dbReference>
<dbReference type="OrthoDB" id="416253at2759"/>
<protein>
    <submittedName>
        <fullName evidence="3">Uncharacterized protein</fullName>
    </submittedName>
</protein>
<dbReference type="AlphaFoldDB" id="A0A448Z0K9"/>
<evidence type="ECO:0000313" key="4">
    <source>
        <dbReference type="Proteomes" id="UP000291116"/>
    </source>
</evidence>
<dbReference type="GO" id="GO:0003723">
    <property type="term" value="F:RNA binding"/>
    <property type="evidence" value="ECO:0007669"/>
    <property type="project" value="InterPro"/>
</dbReference>
<dbReference type="InterPro" id="IPR020103">
    <property type="entry name" value="PsdUridine_synth_cat_dom_sf"/>
</dbReference>
<dbReference type="EMBL" id="CAACVS010000063">
    <property type="protein sequence ID" value="VEU35613.1"/>
    <property type="molecule type" value="Genomic_DNA"/>
</dbReference>
<dbReference type="PANTHER" id="PTHR34203:SF13">
    <property type="entry name" value="EXPRESSED PROTEIN"/>
    <property type="match status" value="1"/>
</dbReference>
<keyword evidence="4" id="KW-1185">Reference proteome</keyword>
<feature type="domain" description="Pseudouridine synthase I TruA alpha/beta" evidence="1">
    <location>
        <begin position="320"/>
        <end position="384"/>
    </location>
</feature>
<dbReference type="Pfam" id="PF05050">
    <property type="entry name" value="Methyltransf_21"/>
    <property type="match status" value="1"/>
</dbReference>
<dbReference type="InterPro" id="IPR052514">
    <property type="entry name" value="SAM-dependent_MTase"/>
</dbReference>
<dbReference type="InterPro" id="IPR029063">
    <property type="entry name" value="SAM-dependent_MTases_sf"/>
</dbReference>
<dbReference type="Gene3D" id="3.30.70.660">
    <property type="entry name" value="Pseudouridine synthase I, catalytic domain, C-terminal subdomain"/>
    <property type="match status" value="1"/>
</dbReference>
<proteinExistence type="predicted"/>
<evidence type="ECO:0000313" key="3">
    <source>
        <dbReference type="EMBL" id="VEU35613.1"/>
    </source>
</evidence>
<dbReference type="PANTHER" id="PTHR34203">
    <property type="entry name" value="METHYLTRANSFERASE, FKBM FAMILY PROTEIN"/>
    <property type="match status" value="1"/>
</dbReference>
<name>A0A448Z0K9_9STRA</name>
<gene>
    <name evidence="3" type="ORF">PSNMU_V1.4_AUG-EV-PASAV3_0023560</name>
</gene>
<sequence length="1028" mass="116165">MSNVCKFCDQTFGSRNALFRHLRSSRNCFEQVTKLQDGTNNGVKNVLDFFEKLDKRRVAIQFGYCGSEQCNDDCDTENIPDKATERTNEIAATIVCKTFFLALKDEYPSTPVIRQDGDKREPIFTLASGAILRHPSLVQESNCSALADVVGISYEWGASKGTRDDTESLVHRMQIRIDELIAERRNTGSLSCISVLGIESLAASSNFHAEKDCTQRAYQYLVPVHWIDKSTDTREWIHSKLRVTTDGQQEVQDRGTPSSLIKFKKTLKLAESRDVTQISSSSAAVVSSPGRYGLLWKKERRSFHNFCDPSLGSGSMASPSNENVWRTIDRCRLHSFVIDEMNSNEPFVVIEIRGDGFVAQQVRRIVATLVAISNDWLPVGFLDSATRADITIETPIAPAELMYFSSARFHFLDLILPSSLFETKFAYDRGSSWRTSLHSKVLRRWGKKVEEDARWISKLINNTSPRIRSELKEQTKAASSQLVETEDSQHKSIDEVIPRAIAPEPYRKVLSLLHNICDNEKWPRTPDAKSRFIRSPYRILYGENQKHNTCSNRRSRPISSEFQGQLFQIGSFTVVNPKIFGGKSVGINAEFPELVEAVFDLETYCLSRSTEIFYDKKPVACPLGRSSHCMISRNAEFTPHFLNGQGGEESCTMIVGLGDYIDGDFIIDGKHFDIRYQPLQYNGWRQIQSTGCFRGERFSLVWFTPKTRIDSMSNKNMSFEDSLAKALTKKHDLLLPSYPQLRFRLKSTDSLVINEILDSESGCTYELSEKAWSSMVGNKNGKKGARSGFFVIGHESVLDIGAHIGVFSRYTLSVGCKKIIAYEPELENAKLLEHNLKPISCDESESKWNEGGHIIRNFAVAHGEPGQCNFVNARNRSDGTLNSWRHSLEKYSSYVDRKGANLVSRQQNAVLDRSRVQTIPFFGDAGALEPGITFVKMDCEGAEIDILLAAEASRSADWLDVTHLVFEWSFTKERRVAKFHKAVANLTVAGFEVVYQGQGSWWDTEPNSMWPYHNDLVVFARKRNDTCS</sequence>
<evidence type="ECO:0000259" key="1">
    <source>
        <dbReference type="Pfam" id="PF01416"/>
    </source>
</evidence>
<dbReference type="InterPro" id="IPR020095">
    <property type="entry name" value="PsdUridine_synth_TruA_C"/>
</dbReference>
<organism evidence="3 4">
    <name type="scientific">Pseudo-nitzschia multistriata</name>
    <dbReference type="NCBI Taxonomy" id="183589"/>
    <lineage>
        <taxon>Eukaryota</taxon>
        <taxon>Sar</taxon>
        <taxon>Stramenopiles</taxon>
        <taxon>Ochrophyta</taxon>
        <taxon>Bacillariophyta</taxon>
        <taxon>Bacillariophyceae</taxon>
        <taxon>Bacillariophycidae</taxon>
        <taxon>Bacillariales</taxon>
        <taxon>Bacillariaceae</taxon>
        <taxon>Pseudo-nitzschia</taxon>
    </lineage>
</organism>
<dbReference type="InterPro" id="IPR006342">
    <property type="entry name" value="FkbM_mtfrase"/>
</dbReference>
<dbReference type="NCBIfam" id="TIGR01444">
    <property type="entry name" value="fkbM_fam"/>
    <property type="match status" value="1"/>
</dbReference>
<dbReference type="GO" id="GO:0009982">
    <property type="term" value="F:pseudouridine synthase activity"/>
    <property type="evidence" value="ECO:0007669"/>
    <property type="project" value="InterPro"/>
</dbReference>